<dbReference type="SUPFAM" id="SSF48264">
    <property type="entry name" value="Cytochrome P450"/>
    <property type="match status" value="1"/>
</dbReference>
<dbReference type="CDD" id="cd11035">
    <property type="entry name" value="P450cam-like"/>
    <property type="match status" value="1"/>
</dbReference>
<dbReference type="PRINTS" id="PR00385">
    <property type="entry name" value="P450"/>
</dbReference>
<keyword evidence="4" id="KW-1185">Reference proteome</keyword>
<dbReference type="Proteomes" id="UP000618591">
    <property type="component" value="Unassembled WGS sequence"/>
</dbReference>
<organism evidence="3 4">
    <name type="scientific">Sphingomonas psychrolutea</name>
    <dbReference type="NCBI Taxonomy" id="1259676"/>
    <lineage>
        <taxon>Bacteria</taxon>
        <taxon>Pseudomonadati</taxon>
        <taxon>Pseudomonadota</taxon>
        <taxon>Alphaproteobacteria</taxon>
        <taxon>Sphingomonadales</taxon>
        <taxon>Sphingomonadaceae</taxon>
        <taxon>Sphingomonas</taxon>
    </lineage>
</organism>
<proteinExistence type="inferred from homology"/>
<dbReference type="InterPro" id="IPR001128">
    <property type="entry name" value="Cyt_P450"/>
</dbReference>
<accession>A0ABQ1GWU6</accession>
<keyword evidence="2" id="KW-0503">Monooxygenase</keyword>
<dbReference type="EMBL" id="BMDW01000013">
    <property type="protein sequence ID" value="GGA51988.1"/>
    <property type="molecule type" value="Genomic_DNA"/>
</dbReference>
<dbReference type="PANTHER" id="PTHR46696">
    <property type="entry name" value="P450, PUTATIVE (EUROFUNG)-RELATED"/>
    <property type="match status" value="1"/>
</dbReference>
<evidence type="ECO:0000256" key="1">
    <source>
        <dbReference type="ARBA" id="ARBA00010617"/>
    </source>
</evidence>
<dbReference type="InterPro" id="IPR002397">
    <property type="entry name" value="Cyt_P450_B"/>
</dbReference>
<reference evidence="4" key="1">
    <citation type="journal article" date="2019" name="Int. J. Syst. Evol. Microbiol.">
        <title>The Global Catalogue of Microorganisms (GCM) 10K type strain sequencing project: providing services to taxonomists for standard genome sequencing and annotation.</title>
        <authorList>
            <consortium name="The Broad Institute Genomics Platform"/>
            <consortium name="The Broad Institute Genome Sequencing Center for Infectious Disease"/>
            <person name="Wu L."/>
            <person name="Ma J."/>
        </authorList>
    </citation>
    <scope>NUCLEOTIDE SEQUENCE [LARGE SCALE GENOMIC DNA]</scope>
    <source>
        <strain evidence="4">CGMCC 1.10106</strain>
    </source>
</reference>
<sequence>MAEPDPQVARHRTPRPAHIPEHLERDIDMYDPDGIDQGYHEAWRALQRPDMPELVWTPFTGGHWVATRADLIREIYTDPTRFSSEVIFLPKEAGEKYLMVPTRMDPPEHTPYRKTLDKGLNLAQMRRVEDDVRCIAVELIEGIAAQGHCEFSADYARIFPVKVFMALCDLPMADAAMLTRLAEHMTRPPGATPEEMGAALEAAQAGFDTYVEPIVNARRGGSGQDLITVMINNDINGEPLSHERAIGLISLLLLGGLDTVVNFLSFMMLHLAKHPEIVTELRSDPLVLQRSVEEMFRRFPVIAEARMVHGDQEYRGVTLKHGDMILIPTALHGLDEDENANAMELDIHRKKIQHMTFGGGPHRCAGMHLARMEAIVTLQEWLSRIPEFCVAAGAAPTFRSGIIAAVDNIQLEWTPMSTAAG</sequence>
<evidence type="ECO:0000256" key="2">
    <source>
        <dbReference type="RuleBase" id="RU000461"/>
    </source>
</evidence>
<keyword evidence="2" id="KW-0560">Oxidoreductase</keyword>
<gene>
    <name evidence="3" type="ORF">GCM10011395_22930</name>
</gene>
<evidence type="ECO:0000313" key="3">
    <source>
        <dbReference type="EMBL" id="GGA51988.1"/>
    </source>
</evidence>
<dbReference type="PRINTS" id="PR00359">
    <property type="entry name" value="BP450"/>
</dbReference>
<keyword evidence="2" id="KW-0408">Iron</keyword>
<dbReference type="InterPro" id="IPR017972">
    <property type="entry name" value="Cyt_P450_CS"/>
</dbReference>
<keyword evidence="2" id="KW-0479">Metal-binding</keyword>
<dbReference type="Pfam" id="PF00067">
    <property type="entry name" value="p450"/>
    <property type="match status" value="1"/>
</dbReference>
<evidence type="ECO:0000313" key="4">
    <source>
        <dbReference type="Proteomes" id="UP000618591"/>
    </source>
</evidence>
<dbReference type="InterPro" id="IPR036396">
    <property type="entry name" value="Cyt_P450_sf"/>
</dbReference>
<name>A0ABQ1GWU6_9SPHN</name>
<dbReference type="Gene3D" id="1.10.630.10">
    <property type="entry name" value="Cytochrome P450"/>
    <property type="match status" value="1"/>
</dbReference>
<dbReference type="PANTHER" id="PTHR46696:SF6">
    <property type="entry name" value="P450, PUTATIVE (EUROFUNG)-RELATED"/>
    <property type="match status" value="1"/>
</dbReference>
<comment type="caution">
    <text evidence="3">The sequence shown here is derived from an EMBL/GenBank/DDBJ whole genome shotgun (WGS) entry which is preliminary data.</text>
</comment>
<comment type="similarity">
    <text evidence="1 2">Belongs to the cytochrome P450 family.</text>
</comment>
<protein>
    <submittedName>
        <fullName evidence="3">Cytochrome P450</fullName>
    </submittedName>
</protein>
<keyword evidence="2" id="KW-0349">Heme</keyword>
<dbReference type="PROSITE" id="PS00086">
    <property type="entry name" value="CYTOCHROME_P450"/>
    <property type="match status" value="1"/>
</dbReference>
<dbReference type="RefSeq" id="WP_229733063.1">
    <property type="nucleotide sequence ID" value="NZ_BMDW01000013.1"/>
</dbReference>